<organism evidence="1 2">
    <name type="scientific">Flagellimonas profundi</name>
    <dbReference type="NCBI Taxonomy" id="2915620"/>
    <lineage>
        <taxon>Bacteria</taxon>
        <taxon>Pseudomonadati</taxon>
        <taxon>Bacteroidota</taxon>
        <taxon>Flavobacteriia</taxon>
        <taxon>Flavobacteriales</taxon>
        <taxon>Flavobacteriaceae</taxon>
        <taxon>Flagellimonas</taxon>
    </lineage>
</organism>
<evidence type="ECO:0000313" key="1">
    <source>
        <dbReference type="EMBL" id="MBO0342399.1"/>
    </source>
</evidence>
<dbReference type="EMBL" id="JAFLNM010000002">
    <property type="protein sequence ID" value="MBO0342399.1"/>
    <property type="molecule type" value="Genomic_DNA"/>
</dbReference>
<comment type="caution">
    <text evidence="1">The sequence shown here is derived from an EMBL/GenBank/DDBJ whole genome shotgun (WGS) entry which is preliminary data.</text>
</comment>
<sequence length="60" mass="6701">MINQFLFKKIDIAQLVVFRVFYGLLVSAECGFGQRSVQTFCPHRLDSAFSIGIKLGTSSD</sequence>
<gene>
    <name evidence="1" type="ORF">J0654_12120</name>
</gene>
<dbReference type="Proteomes" id="UP000664807">
    <property type="component" value="Unassembled WGS sequence"/>
</dbReference>
<dbReference type="RefSeq" id="WP_207029628.1">
    <property type="nucleotide sequence ID" value="NZ_JAFLNM010000002.1"/>
</dbReference>
<accession>A0ABS3FGY6</accession>
<reference evidence="1 2" key="1">
    <citation type="submission" date="2021-03" db="EMBL/GenBank/DDBJ databases">
        <title>Muricauda lutimaris sp. nov. and Muricauda ruestringensis sp. nov, two marine members of the Flavobacteriaceae isolated from deep sea sediments of Western Pacific.</title>
        <authorList>
            <person name="Zhao S."/>
            <person name="Liu R."/>
        </authorList>
    </citation>
    <scope>NUCLEOTIDE SEQUENCE [LARGE SCALE GENOMIC DNA]</scope>
    <source>
        <strain evidence="1 2">BC31-3-A3</strain>
    </source>
</reference>
<evidence type="ECO:0000313" key="2">
    <source>
        <dbReference type="Proteomes" id="UP000664807"/>
    </source>
</evidence>
<protein>
    <submittedName>
        <fullName evidence="1">Uncharacterized protein</fullName>
    </submittedName>
</protein>
<keyword evidence="2" id="KW-1185">Reference proteome</keyword>
<name>A0ABS3FGY6_9FLAO</name>
<proteinExistence type="predicted"/>